<evidence type="ECO:0000313" key="1">
    <source>
        <dbReference type="EMBL" id="JAH09647.1"/>
    </source>
</evidence>
<reference evidence="1" key="1">
    <citation type="submission" date="2014-11" db="EMBL/GenBank/DDBJ databases">
        <authorList>
            <person name="Amaro Gonzalez C."/>
        </authorList>
    </citation>
    <scope>NUCLEOTIDE SEQUENCE</scope>
</reference>
<dbReference type="EMBL" id="GBXM01098930">
    <property type="protein sequence ID" value="JAH09647.1"/>
    <property type="molecule type" value="Transcribed_RNA"/>
</dbReference>
<accession>A0A0E9PZD1</accession>
<reference evidence="1" key="2">
    <citation type="journal article" date="2015" name="Fish Shellfish Immunol.">
        <title>Early steps in the European eel (Anguilla anguilla)-Vibrio vulnificus interaction in the gills: Role of the RtxA13 toxin.</title>
        <authorList>
            <person name="Callol A."/>
            <person name="Pajuelo D."/>
            <person name="Ebbesson L."/>
            <person name="Teles M."/>
            <person name="MacKenzie S."/>
            <person name="Amaro C."/>
        </authorList>
    </citation>
    <scope>NUCLEOTIDE SEQUENCE</scope>
</reference>
<name>A0A0E9PZD1_ANGAN</name>
<protein>
    <submittedName>
        <fullName evidence="1">Uncharacterized protein</fullName>
    </submittedName>
</protein>
<sequence length="58" mass="6633">MEPSAELEILGHSCTFRNNLLSMTKIPEEMRFLIGRTFLSTTHLSLLFSHSLPLSRNN</sequence>
<proteinExistence type="predicted"/>
<organism evidence="1">
    <name type="scientific">Anguilla anguilla</name>
    <name type="common">European freshwater eel</name>
    <name type="synonym">Muraena anguilla</name>
    <dbReference type="NCBI Taxonomy" id="7936"/>
    <lineage>
        <taxon>Eukaryota</taxon>
        <taxon>Metazoa</taxon>
        <taxon>Chordata</taxon>
        <taxon>Craniata</taxon>
        <taxon>Vertebrata</taxon>
        <taxon>Euteleostomi</taxon>
        <taxon>Actinopterygii</taxon>
        <taxon>Neopterygii</taxon>
        <taxon>Teleostei</taxon>
        <taxon>Anguilliformes</taxon>
        <taxon>Anguillidae</taxon>
        <taxon>Anguilla</taxon>
    </lineage>
</organism>
<dbReference type="AlphaFoldDB" id="A0A0E9PZD1"/>